<feature type="transmembrane region" description="Helical" evidence="5">
    <location>
        <begin position="118"/>
        <end position="134"/>
    </location>
</feature>
<dbReference type="InterPro" id="IPR001750">
    <property type="entry name" value="ND/Mrp_TM"/>
</dbReference>
<keyword evidence="5" id="KW-0874">Quinone</keyword>
<dbReference type="Pfam" id="PF00361">
    <property type="entry name" value="Proton_antipo_M"/>
    <property type="match status" value="1"/>
</dbReference>
<feature type="transmembrane region" description="Helical" evidence="5">
    <location>
        <begin position="317"/>
        <end position="335"/>
    </location>
</feature>
<keyword evidence="4 5" id="KW-0472">Membrane</keyword>
<feature type="transmembrane region" description="Helical" evidence="5">
    <location>
        <begin position="253"/>
        <end position="274"/>
    </location>
</feature>
<reference evidence="8 9" key="1">
    <citation type="submission" date="2024-04" db="EMBL/GenBank/DDBJ databases">
        <title>WGS of bacteria from Torrens River.</title>
        <authorList>
            <person name="Wyrsch E.R."/>
            <person name="Drigo B."/>
        </authorList>
    </citation>
    <scope>NUCLEOTIDE SEQUENCE [LARGE SCALE GENOMIC DNA]</scope>
    <source>
        <strain evidence="8 9">TWI391</strain>
    </source>
</reference>
<feature type="transmembrane region" description="Helical" evidence="5">
    <location>
        <begin position="26"/>
        <end position="42"/>
    </location>
</feature>
<comment type="similarity">
    <text evidence="5">Belongs to the complex I subunit 2 family.</text>
</comment>
<proteinExistence type="inferred from homology"/>
<protein>
    <recommendedName>
        <fullName evidence="5">NADH-quinone oxidoreductase subunit N</fullName>
        <ecNumber evidence="5">7.1.1.-</ecNumber>
    </recommendedName>
    <alternativeName>
        <fullName evidence="5">NADH dehydrogenase I subunit N</fullName>
    </alternativeName>
    <alternativeName>
        <fullName evidence="5">NDH-1 subunit N</fullName>
    </alternativeName>
</protein>
<dbReference type="RefSeq" id="WP_183917251.1">
    <property type="nucleotide sequence ID" value="NZ_JBDJLH010000003.1"/>
</dbReference>
<evidence type="ECO:0000259" key="7">
    <source>
        <dbReference type="Pfam" id="PF00361"/>
    </source>
</evidence>
<dbReference type="EC" id="7.1.1.-" evidence="5"/>
<keyword evidence="5" id="KW-1278">Translocase</keyword>
<dbReference type="EMBL" id="JBDJNQ010000002">
    <property type="protein sequence ID" value="MEN5377022.1"/>
    <property type="molecule type" value="Genomic_DNA"/>
</dbReference>
<comment type="caution">
    <text evidence="8">The sequence shown here is derived from an EMBL/GenBank/DDBJ whole genome shotgun (WGS) entry which is preliminary data.</text>
</comment>
<evidence type="ECO:0000256" key="2">
    <source>
        <dbReference type="ARBA" id="ARBA00022692"/>
    </source>
</evidence>
<feature type="transmembrane region" description="Helical" evidence="5">
    <location>
        <begin position="466"/>
        <end position="487"/>
    </location>
</feature>
<evidence type="ECO:0000313" key="9">
    <source>
        <dbReference type="Proteomes" id="UP001409291"/>
    </source>
</evidence>
<feature type="transmembrane region" description="Helical" evidence="5">
    <location>
        <begin position="174"/>
        <end position="195"/>
    </location>
</feature>
<keyword evidence="5" id="KW-0813">Transport</keyword>
<keyword evidence="5" id="KW-0520">NAD</keyword>
<comment type="subcellular location">
    <subcellularLocation>
        <location evidence="5">Cell membrane</location>
        <topology evidence="5">Multi-pass membrane protein</topology>
    </subcellularLocation>
    <subcellularLocation>
        <location evidence="1">Endomembrane system</location>
        <topology evidence="1">Multi-pass membrane protein</topology>
    </subcellularLocation>
    <subcellularLocation>
        <location evidence="6">Membrane</location>
        <topology evidence="6">Multi-pass membrane protein</topology>
    </subcellularLocation>
</comment>
<name>A0ABV0BRA2_9SPHI</name>
<dbReference type="PRINTS" id="PR01437">
    <property type="entry name" value="NUOXDRDTASE4"/>
</dbReference>
<feature type="transmembrane region" description="Helical" evidence="5">
    <location>
        <begin position="86"/>
        <end position="106"/>
    </location>
</feature>
<accession>A0ABV0BRA2</accession>
<comment type="catalytic activity">
    <reaction evidence="5">
        <text>a quinone + NADH + 5 H(+)(in) = a quinol + NAD(+) + 4 H(+)(out)</text>
        <dbReference type="Rhea" id="RHEA:57888"/>
        <dbReference type="ChEBI" id="CHEBI:15378"/>
        <dbReference type="ChEBI" id="CHEBI:24646"/>
        <dbReference type="ChEBI" id="CHEBI:57540"/>
        <dbReference type="ChEBI" id="CHEBI:57945"/>
        <dbReference type="ChEBI" id="CHEBI:132124"/>
    </reaction>
</comment>
<feature type="domain" description="NADH:quinone oxidoreductase/Mrp antiporter transmembrane" evidence="7">
    <location>
        <begin position="137"/>
        <end position="421"/>
    </location>
</feature>
<comment type="function">
    <text evidence="5">NDH-1 shuttles electrons from NADH, via FMN and iron-sulfur (Fe-S) centers, to quinones in the respiratory chain. The immediate electron acceptor for the enzyme in this species is believed to be a menaquinone. Couples the redox reaction to proton translocation (for every two electrons transferred, four hydrogen ions are translocated across the cytoplasmic membrane), and thus conserves the redox energy in a proton gradient.</text>
</comment>
<dbReference type="Proteomes" id="UP001409291">
    <property type="component" value="Unassembled WGS sequence"/>
</dbReference>
<feature type="transmembrane region" description="Helical" evidence="5">
    <location>
        <begin position="140"/>
        <end position="162"/>
    </location>
</feature>
<gene>
    <name evidence="5" type="primary">nuoN</name>
    <name evidence="8" type="ORF">ABE541_07095</name>
</gene>
<evidence type="ECO:0000256" key="6">
    <source>
        <dbReference type="RuleBase" id="RU000320"/>
    </source>
</evidence>
<evidence type="ECO:0000256" key="3">
    <source>
        <dbReference type="ARBA" id="ARBA00022989"/>
    </source>
</evidence>
<organism evidence="8 9">
    <name type="scientific">Sphingobacterium kitahiroshimense</name>
    <dbReference type="NCBI Taxonomy" id="470446"/>
    <lineage>
        <taxon>Bacteria</taxon>
        <taxon>Pseudomonadati</taxon>
        <taxon>Bacteroidota</taxon>
        <taxon>Sphingobacteriia</taxon>
        <taxon>Sphingobacteriales</taxon>
        <taxon>Sphingobacteriaceae</taxon>
        <taxon>Sphingobacterium</taxon>
    </lineage>
</organism>
<evidence type="ECO:0000313" key="8">
    <source>
        <dbReference type="EMBL" id="MEN5377022.1"/>
    </source>
</evidence>
<feature type="transmembrane region" description="Helical" evidence="5">
    <location>
        <begin position="286"/>
        <end position="305"/>
    </location>
</feature>
<feature type="transmembrane region" description="Helical" evidence="5">
    <location>
        <begin position="341"/>
        <end position="361"/>
    </location>
</feature>
<sequence>MAAFASSISSILDHIIVSIPLFKPELALMIAFVCSIFCSLFIDRIWKQSSFAITIIGLLLSLYFLFDQNSLFTGESGFFEMIKIDKLSILSRIILSLSTIFIAVFIQQRFSNQIRPIGDLYAVLLTATLGLHLLTISSNWLLIFIAIETLSISSYVMVGYFSKTKFEAEAAMKYVLFGSICAAVMLYGLSLIYGFTGNLNFDSQQHIQGLIEAPKVMTCIAFLFLLTGIGFKLSFAPFHVWSPDVYQGAPTPITAYLSTVPKIGALVLLSRLLASWTASPFFYSEFLISVIIIIAIATMLIGNLAALKQKDIKRMMAYSSIGHTGILLMVALVYIDNDPDVLLFYLAIYALMNIAVFLFIDQLEQGLESTTIESYKGLGKKYPVIFVSFSILLISLIGLPPTAGFIGKLLVFSKVFEQYQTLNEIPLLFLLIVGALTSVISLFYYFKIPLFAFLRDNDTAIALPKFNRFLVLIAVSISILVVLLGIYPSLLLDLLK</sequence>
<keyword evidence="3 5" id="KW-1133">Transmembrane helix</keyword>
<feature type="transmembrane region" description="Helical" evidence="5">
    <location>
        <begin position="382"/>
        <end position="407"/>
    </location>
</feature>
<keyword evidence="5" id="KW-1003">Cell membrane</keyword>
<dbReference type="InterPro" id="IPR003918">
    <property type="entry name" value="NADH_UbQ_OxRdtase"/>
</dbReference>
<feature type="transmembrane region" description="Helical" evidence="5">
    <location>
        <begin position="49"/>
        <end position="66"/>
    </location>
</feature>
<feature type="transmembrane region" description="Helical" evidence="5">
    <location>
        <begin position="427"/>
        <end position="446"/>
    </location>
</feature>
<evidence type="ECO:0000256" key="1">
    <source>
        <dbReference type="ARBA" id="ARBA00004127"/>
    </source>
</evidence>
<dbReference type="NCBIfam" id="TIGR01770">
    <property type="entry name" value="NDH_I_N"/>
    <property type="match status" value="1"/>
</dbReference>
<evidence type="ECO:0000256" key="5">
    <source>
        <dbReference type="HAMAP-Rule" id="MF_00445"/>
    </source>
</evidence>
<dbReference type="HAMAP" id="MF_00445">
    <property type="entry name" value="NDH1_NuoN_1"/>
    <property type="match status" value="1"/>
</dbReference>
<keyword evidence="9" id="KW-1185">Reference proteome</keyword>
<dbReference type="InterPro" id="IPR010096">
    <property type="entry name" value="NADH-Q_OxRdtase_suN/2"/>
</dbReference>
<feature type="transmembrane region" description="Helical" evidence="5">
    <location>
        <begin position="215"/>
        <end position="241"/>
    </location>
</feature>
<dbReference type="PANTHER" id="PTHR22773">
    <property type="entry name" value="NADH DEHYDROGENASE"/>
    <property type="match status" value="1"/>
</dbReference>
<comment type="subunit">
    <text evidence="5">NDH-1 is composed of 14 different subunits. Subunits NuoA, H, J, K, L, M, N constitute the membrane sector of the complex.</text>
</comment>
<evidence type="ECO:0000256" key="4">
    <source>
        <dbReference type="ARBA" id="ARBA00023136"/>
    </source>
</evidence>
<keyword evidence="2 5" id="KW-0812">Transmembrane</keyword>